<dbReference type="Pfam" id="PF24994">
    <property type="entry name" value="GIL1_IRKI_C"/>
    <property type="match status" value="1"/>
</dbReference>
<dbReference type="AlphaFoldDB" id="A0A2I0A6A4"/>
<sequence length="548" mass="61976">MAASAAHSQARGVQRQEIEAAIAKAVELRAVHAALLQGSNSSPSTIRLPAGASPVLSRFHQFSSAAGDYPVFTPTYEQEPLPGYQFLHTDRSLSENWSLVGLEGEPKGNELVLSDAKSVIRLPLPSNERLDNSAKEHQSNRSSCTNREPVGHSTVIPEILRLSNRRSTTAEIKSVTANNARNLTETNRESSVCTQASVPPRHSKSRGQIFSWLFHKTKKKPKPEMSPNTLESEDMSQLFKDWSIYSLEKLKRELLEANENQDAALAEVAEMKSSLRELQQKLASLETYCEELKKALKQALHGNDKPSSNSSVKTKLISSLPVSHEVMVEGFLQIVSESRLSVKHFCKILINHLDEPLKLSHQINLENKTSKCVLYHLEALINQSLYQDFENCVFQKNGSPKNLDPQQDRFENFSAFVSLRNLSWNEVLKKGTKYHSEDFSRFCDQKMSSIVSILNWSRPWPESLLQSFFVAAKCIWLLHLLAFSFDPALVILRVDEGRSFDPLYMEDVQRRRQQRLEGSAQVKVMVMPGFYVQDKVLRCRVLCKHGEQ</sequence>
<evidence type="ECO:0000256" key="2">
    <source>
        <dbReference type="SAM" id="MobiDB-lite"/>
    </source>
</evidence>
<keyword evidence="1" id="KW-0175">Coiled coil</keyword>
<feature type="coiled-coil region" evidence="1">
    <location>
        <begin position="247"/>
        <end position="295"/>
    </location>
</feature>
<dbReference type="InterPro" id="IPR056813">
    <property type="entry name" value="GIL1_IRKI_C"/>
</dbReference>
<evidence type="ECO:0000259" key="3">
    <source>
        <dbReference type="Pfam" id="PF24994"/>
    </source>
</evidence>
<reference evidence="4 5" key="1">
    <citation type="journal article" date="2017" name="Nature">
        <title>The Apostasia genome and the evolution of orchids.</title>
        <authorList>
            <person name="Zhang G.Q."/>
            <person name="Liu K.W."/>
            <person name="Li Z."/>
            <person name="Lohaus R."/>
            <person name="Hsiao Y.Y."/>
            <person name="Niu S.C."/>
            <person name="Wang J.Y."/>
            <person name="Lin Y.C."/>
            <person name="Xu Q."/>
            <person name="Chen L.J."/>
            <person name="Yoshida K."/>
            <person name="Fujiwara S."/>
            <person name="Wang Z.W."/>
            <person name="Zhang Y.Q."/>
            <person name="Mitsuda N."/>
            <person name="Wang M."/>
            <person name="Liu G.H."/>
            <person name="Pecoraro L."/>
            <person name="Huang H.X."/>
            <person name="Xiao X.J."/>
            <person name="Lin M."/>
            <person name="Wu X.Y."/>
            <person name="Wu W.L."/>
            <person name="Chen Y.Y."/>
            <person name="Chang S.B."/>
            <person name="Sakamoto S."/>
            <person name="Ohme-Takagi M."/>
            <person name="Yagi M."/>
            <person name="Zeng S.J."/>
            <person name="Shen C.Y."/>
            <person name="Yeh C.M."/>
            <person name="Luo Y.B."/>
            <person name="Tsai W.C."/>
            <person name="Van de Peer Y."/>
            <person name="Liu Z.J."/>
        </authorList>
    </citation>
    <scope>NUCLEOTIDE SEQUENCE [LARGE SCALE GENOMIC DNA]</scope>
    <source>
        <strain evidence="5">cv. Shenzhen</strain>
        <tissue evidence="4">Stem</tissue>
    </source>
</reference>
<dbReference type="PANTHER" id="PTHR31029:SF3">
    <property type="entry name" value="IRK-INTERACTING PROTEIN"/>
    <property type="match status" value="1"/>
</dbReference>
<dbReference type="PANTHER" id="PTHR31029">
    <property type="entry name" value="CYCLIN-DEPENDENT KINASE-LIKE PROTEIN"/>
    <property type="match status" value="1"/>
</dbReference>
<name>A0A2I0A6A4_9ASPA</name>
<gene>
    <name evidence="4" type="ORF">AXF42_Ash010504</name>
</gene>
<keyword evidence="5" id="KW-1185">Reference proteome</keyword>
<dbReference type="STRING" id="1088818.A0A2I0A6A4"/>
<feature type="domain" description="GIL1/IRKI C-terminal" evidence="3">
    <location>
        <begin position="491"/>
        <end position="542"/>
    </location>
</feature>
<evidence type="ECO:0000313" key="5">
    <source>
        <dbReference type="Proteomes" id="UP000236161"/>
    </source>
</evidence>
<proteinExistence type="predicted"/>
<dbReference type="InterPro" id="IPR042316">
    <property type="entry name" value="IRKI-like"/>
</dbReference>
<accession>A0A2I0A6A4</accession>
<dbReference type="OrthoDB" id="785851at2759"/>
<organism evidence="4 5">
    <name type="scientific">Apostasia shenzhenica</name>
    <dbReference type="NCBI Taxonomy" id="1088818"/>
    <lineage>
        <taxon>Eukaryota</taxon>
        <taxon>Viridiplantae</taxon>
        <taxon>Streptophyta</taxon>
        <taxon>Embryophyta</taxon>
        <taxon>Tracheophyta</taxon>
        <taxon>Spermatophyta</taxon>
        <taxon>Magnoliopsida</taxon>
        <taxon>Liliopsida</taxon>
        <taxon>Asparagales</taxon>
        <taxon>Orchidaceae</taxon>
        <taxon>Apostasioideae</taxon>
        <taxon>Apostasia</taxon>
    </lineage>
</organism>
<protein>
    <recommendedName>
        <fullName evidence="3">GIL1/IRKI C-terminal domain-containing protein</fullName>
    </recommendedName>
</protein>
<evidence type="ECO:0000313" key="4">
    <source>
        <dbReference type="EMBL" id="PKA51064.1"/>
    </source>
</evidence>
<dbReference type="EMBL" id="KZ452014">
    <property type="protein sequence ID" value="PKA51064.1"/>
    <property type="molecule type" value="Genomic_DNA"/>
</dbReference>
<dbReference type="Proteomes" id="UP000236161">
    <property type="component" value="Unassembled WGS sequence"/>
</dbReference>
<feature type="region of interest" description="Disordered" evidence="2">
    <location>
        <begin position="125"/>
        <end position="150"/>
    </location>
</feature>
<feature type="compositionally biased region" description="Basic and acidic residues" evidence="2">
    <location>
        <begin position="128"/>
        <end position="139"/>
    </location>
</feature>
<evidence type="ECO:0000256" key="1">
    <source>
        <dbReference type="SAM" id="Coils"/>
    </source>
</evidence>